<comment type="caution">
    <text evidence="1">The sequence shown here is derived from an EMBL/GenBank/DDBJ whole genome shotgun (WGS) entry which is preliminary data.</text>
</comment>
<gene>
    <name evidence="1" type="ORF">EIA08_30110</name>
</gene>
<keyword evidence="1" id="KW-0808">Transferase</keyword>
<reference evidence="1 2" key="1">
    <citation type="submission" date="2018-11" db="EMBL/GenBank/DDBJ databases">
        <title>Enterobacteriaceae from Patient.</title>
        <authorList>
            <person name="Shen C."/>
            <person name="Yang Y."/>
            <person name="Tian G."/>
        </authorList>
    </citation>
    <scope>NUCLEOTIDE SEQUENCE [LARGE SCALE GENOMIC DNA]</scope>
    <source>
        <strain evidence="1 2">GBGD28</strain>
    </source>
</reference>
<accession>A0A3P1Y0C3</accession>
<evidence type="ECO:0000313" key="2">
    <source>
        <dbReference type="Proteomes" id="UP000271008"/>
    </source>
</evidence>
<dbReference type="AlphaFoldDB" id="A0A3P1Y0C3"/>
<feature type="non-terminal residue" evidence="1">
    <location>
        <position position="1"/>
    </location>
</feature>
<evidence type="ECO:0000313" key="1">
    <source>
        <dbReference type="EMBL" id="RRD64175.1"/>
    </source>
</evidence>
<sequence>EYPSHLIWSPNHHKSIQIVSPTYTVKDIDTETLTNSVKRLSCIDKK</sequence>
<dbReference type="EMBL" id="RQTU01000406">
    <property type="protein sequence ID" value="RRD64175.1"/>
    <property type="molecule type" value="Genomic_DNA"/>
</dbReference>
<dbReference type="GO" id="GO:0016740">
    <property type="term" value="F:transferase activity"/>
    <property type="evidence" value="ECO:0007669"/>
    <property type="project" value="UniProtKB-KW"/>
</dbReference>
<name>A0A3P1Y0C3_ECOLX</name>
<proteinExistence type="predicted"/>
<protein>
    <submittedName>
        <fullName evidence="1">Lipopolysaccharide 1,2-N-acetylglucosaminetransferase</fullName>
    </submittedName>
</protein>
<dbReference type="Proteomes" id="UP000271008">
    <property type="component" value="Unassembled WGS sequence"/>
</dbReference>
<organism evidence="1 2">
    <name type="scientific">Escherichia coli</name>
    <dbReference type="NCBI Taxonomy" id="562"/>
    <lineage>
        <taxon>Bacteria</taxon>
        <taxon>Pseudomonadati</taxon>
        <taxon>Pseudomonadota</taxon>
        <taxon>Gammaproteobacteria</taxon>
        <taxon>Enterobacterales</taxon>
        <taxon>Enterobacteriaceae</taxon>
        <taxon>Escherichia</taxon>
    </lineage>
</organism>